<dbReference type="SUPFAM" id="SSF56112">
    <property type="entry name" value="Protein kinase-like (PK-like)"/>
    <property type="match status" value="1"/>
</dbReference>
<reference evidence="1 2" key="1">
    <citation type="journal article" date="2019" name="Genome Biol. Evol.">
        <title>Insights into the evolution of the New World diploid cottons (Gossypium, subgenus Houzingenia) based on genome sequencing.</title>
        <authorList>
            <person name="Grover C.E."/>
            <person name="Arick M.A. 2nd"/>
            <person name="Thrash A."/>
            <person name="Conover J.L."/>
            <person name="Sanders W.S."/>
            <person name="Peterson D.G."/>
            <person name="Frelichowski J.E."/>
            <person name="Scheffler J.A."/>
            <person name="Scheffler B.E."/>
            <person name="Wendel J.F."/>
        </authorList>
    </citation>
    <scope>NUCLEOTIDE SEQUENCE [LARGE SCALE GENOMIC DNA]</scope>
    <source>
        <strain evidence="1">4</strain>
        <tissue evidence="1">Leaf</tissue>
    </source>
</reference>
<name>A0A7J8ZP13_9ROSI</name>
<sequence length="220" mass="24595">LLGLANGDRIKDKQRSRNSFVVDLDKKLAAENLLEELSAYHGPVIRQMKQMVEIYIKLAELETKREDTSRKVPLPREIRSVRQLELVPVVTASFPVDRSCRYCEGSFPYFRGLADSVMVMNGVNAPKVVECLGSDGHKYKQLAKSGNDDLRQDAVVPFTPSAGVIEWVDGTLPLGEYLIGSNRNGGAHGRYGIGDWSFLKCREHMSNASCLSLLLFHQKQ</sequence>
<dbReference type="Proteomes" id="UP000593574">
    <property type="component" value="Unassembled WGS sequence"/>
</dbReference>
<dbReference type="PANTHER" id="PTHR37079:SF4">
    <property type="entry name" value="SERINE_THREONINE-PROTEIN KINASE ATM"/>
    <property type="match status" value="1"/>
</dbReference>
<dbReference type="AlphaFoldDB" id="A0A7J8ZP13"/>
<dbReference type="Gene3D" id="3.30.1010.10">
    <property type="entry name" value="Phosphatidylinositol 3-kinase Catalytic Subunit, Chain A, domain 4"/>
    <property type="match status" value="1"/>
</dbReference>
<organism evidence="1 2">
    <name type="scientific">Gossypium laxum</name>
    <dbReference type="NCBI Taxonomy" id="34288"/>
    <lineage>
        <taxon>Eukaryota</taxon>
        <taxon>Viridiplantae</taxon>
        <taxon>Streptophyta</taxon>
        <taxon>Embryophyta</taxon>
        <taxon>Tracheophyta</taxon>
        <taxon>Spermatophyta</taxon>
        <taxon>Magnoliopsida</taxon>
        <taxon>eudicotyledons</taxon>
        <taxon>Gunneridae</taxon>
        <taxon>Pentapetalae</taxon>
        <taxon>rosids</taxon>
        <taxon>malvids</taxon>
        <taxon>Malvales</taxon>
        <taxon>Malvaceae</taxon>
        <taxon>Malvoideae</taxon>
        <taxon>Gossypium</taxon>
    </lineage>
</organism>
<evidence type="ECO:0000313" key="2">
    <source>
        <dbReference type="Proteomes" id="UP000593574"/>
    </source>
</evidence>
<comment type="caution">
    <text evidence="1">The sequence shown here is derived from an EMBL/GenBank/DDBJ whole genome shotgun (WGS) entry which is preliminary data.</text>
</comment>
<dbReference type="EMBL" id="JABEZV010000006">
    <property type="protein sequence ID" value="MBA0713566.1"/>
    <property type="molecule type" value="Genomic_DNA"/>
</dbReference>
<evidence type="ECO:0000313" key="1">
    <source>
        <dbReference type="EMBL" id="MBA0713566.1"/>
    </source>
</evidence>
<gene>
    <name evidence="1" type="ORF">Golax_012592</name>
</gene>
<dbReference type="GO" id="GO:0004674">
    <property type="term" value="F:protein serine/threonine kinase activity"/>
    <property type="evidence" value="ECO:0007669"/>
    <property type="project" value="InterPro"/>
</dbReference>
<accession>A0A7J8ZP13</accession>
<dbReference type="GO" id="GO:0006974">
    <property type="term" value="P:DNA damage response"/>
    <property type="evidence" value="ECO:0007669"/>
    <property type="project" value="InterPro"/>
</dbReference>
<feature type="non-terminal residue" evidence="1">
    <location>
        <position position="1"/>
    </location>
</feature>
<proteinExistence type="predicted"/>
<dbReference type="InterPro" id="IPR011009">
    <property type="entry name" value="Kinase-like_dom_sf"/>
</dbReference>
<dbReference type="PANTHER" id="PTHR37079">
    <property type="entry name" value="SERINE/THREONINE-PROTEIN KINASE ATM"/>
    <property type="match status" value="1"/>
</dbReference>
<protein>
    <submittedName>
        <fullName evidence="1">Uncharacterized protein</fullName>
    </submittedName>
</protein>
<keyword evidence="2" id="KW-1185">Reference proteome</keyword>
<dbReference type="InterPro" id="IPR038980">
    <property type="entry name" value="ATM_plant"/>
</dbReference>